<dbReference type="InterPro" id="IPR011993">
    <property type="entry name" value="PH-like_dom_sf"/>
</dbReference>
<protein>
    <submittedName>
        <fullName evidence="5">10378_t:CDS:1</fullName>
    </submittedName>
</protein>
<dbReference type="Pfam" id="PF00638">
    <property type="entry name" value="Ran_BP1"/>
    <property type="match status" value="1"/>
</dbReference>
<feature type="compositionally biased region" description="Basic and acidic residues" evidence="3">
    <location>
        <begin position="10"/>
        <end position="21"/>
    </location>
</feature>
<dbReference type="SMART" id="SM00160">
    <property type="entry name" value="RanBD"/>
    <property type="match status" value="1"/>
</dbReference>
<dbReference type="CDD" id="cd13180">
    <property type="entry name" value="RanBD_RanBP3"/>
    <property type="match status" value="1"/>
</dbReference>
<comment type="subcellular location">
    <subcellularLocation>
        <location evidence="1">Nucleus</location>
    </subcellularLocation>
</comment>
<organism evidence="5 6">
    <name type="scientific">Acaulospora morrowiae</name>
    <dbReference type="NCBI Taxonomy" id="94023"/>
    <lineage>
        <taxon>Eukaryota</taxon>
        <taxon>Fungi</taxon>
        <taxon>Fungi incertae sedis</taxon>
        <taxon>Mucoromycota</taxon>
        <taxon>Glomeromycotina</taxon>
        <taxon>Glomeromycetes</taxon>
        <taxon>Diversisporales</taxon>
        <taxon>Acaulosporaceae</taxon>
        <taxon>Acaulospora</taxon>
    </lineage>
</organism>
<dbReference type="SUPFAM" id="SSF50729">
    <property type="entry name" value="PH domain-like"/>
    <property type="match status" value="1"/>
</dbReference>
<evidence type="ECO:0000313" key="5">
    <source>
        <dbReference type="EMBL" id="CAG8491912.1"/>
    </source>
</evidence>
<feature type="compositionally biased region" description="Polar residues" evidence="3">
    <location>
        <begin position="214"/>
        <end position="230"/>
    </location>
</feature>
<comment type="caution">
    <text evidence="5">The sequence shown here is derived from an EMBL/GenBank/DDBJ whole genome shotgun (WGS) entry which is preliminary data.</text>
</comment>
<feature type="region of interest" description="Disordered" evidence="3">
    <location>
        <begin position="327"/>
        <end position="359"/>
    </location>
</feature>
<dbReference type="Proteomes" id="UP000789342">
    <property type="component" value="Unassembled WGS sequence"/>
</dbReference>
<evidence type="ECO:0000256" key="2">
    <source>
        <dbReference type="ARBA" id="ARBA00023242"/>
    </source>
</evidence>
<sequence length="504" mass="55295">MTTSTDPSFEDIKRKREREGSLEIAETETLVTQTDSSDEGDKTTVRSKKKRHDKVAEDVEEDFPRTPGGETMRTLQKRVETMKVNAHGNGERESSGVIINVDSSANEPPSTAPPGDNGEIAEGSSDTSGNEKSVSKDIAPGEGEISSVNSSKKRAATELYVDNEVETGKETSIPRKLTKTVTNHMQAESIPRHESFAVYSETKNNDKPMFTEGSGENDSTIKEPSQCSTEDSNKTSDLGVGAEIASKKNLSDNLTSTGQNSRTFGSGFIPKAISTTTKIFGSSISSSSQSQNKPLGFSNYMSSPLSKNVFGSGFINTGDSMMGKFGTQESPATSIFDDTSYNEDENDRESDTEDGMSFGMGAKPLLQEKEVLTGEENEITRYSVRAKLYCMDREQQWKERGVGILKLNFQKNYEKSPRLVMRADGVLRVILNVALFHGMNIERSQEKFVRLFAFEENNTAPVHFAIKLSNPNAADDLYRAIMDAIPSVTQQKSHHQIDAVASRA</sequence>
<dbReference type="PANTHER" id="PTHR23138:SF142">
    <property type="entry name" value="RAN-BINDING PROTEIN 3B-RELATED"/>
    <property type="match status" value="1"/>
</dbReference>
<dbReference type="Gene3D" id="2.30.29.30">
    <property type="entry name" value="Pleckstrin-homology domain (PH domain)/Phosphotyrosine-binding domain (PTB)"/>
    <property type="match status" value="1"/>
</dbReference>
<evidence type="ECO:0000259" key="4">
    <source>
        <dbReference type="PROSITE" id="PS50196"/>
    </source>
</evidence>
<dbReference type="AlphaFoldDB" id="A0A9N8WP40"/>
<proteinExistence type="predicted"/>
<keyword evidence="6" id="KW-1185">Reference proteome</keyword>
<dbReference type="InterPro" id="IPR045255">
    <property type="entry name" value="RanBP1-like"/>
</dbReference>
<dbReference type="GO" id="GO:0005634">
    <property type="term" value="C:nucleus"/>
    <property type="evidence" value="ECO:0007669"/>
    <property type="project" value="UniProtKB-SubCell"/>
</dbReference>
<dbReference type="InterPro" id="IPR000156">
    <property type="entry name" value="Ran_bind_dom"/>
</dbReference>
<accession>A0A9N8WP40</accession>
<feature type="compositionally biased region" description="Acidic residues" evidence="3">
    <location>
        <begin position="340"/>
        <end position="354"/>
    </location>
</feature>
<name>A0A9N8WP40_9GLOM</name>
<feature type="compositionally biased region" description="Polar residues" evidence="3">
    <location>
        <begin position="327"/>
        <end position="339"/>
    </location>
</feature>
<feature type="region of interest" description="Disordered" evidence="3">
    <location>
        <begin position="1"/>
        <end position="154"/>
    </location>
</feature>
<gene>
    <name evidence="5" type="ORF">AMORRO_LOCUS2817</name>
</gene>
<feature type="region of interest" description="Disordered" evidence="3">
    <location>
        <begin position="204"/>
        <end position="237"/>
    </location>
</feature>
<dbReference type="PANTHER" id="PTHR23138">
    <property type="entry name" value="RAN BINDING PROTEIN"/>
    <property type="match status" value="1"/>
</dbReference>
<dbReference type="PROSITE" id="PS50196">
    <property type="entry name" value="RANBD1"/>
    <property type="match status" value="1"/>
</dbReference>
<keyword evidence="2" id="KW-0539">Nucleus</keyword>
<dbReference type="OrthoDB" id="185618at2759"/>
<dbReference type="EMBL" id="CAJVPV010001270">
    <property type="protein sequence ID" value="CAG8491912.1"/>
    <property type="molecule type" value="Genomic_DNA"/>
</dbReference>
<feature type="domain" description="RanBD1" evidence="4">
    <location>
        <begin position="364"/>
        <end position="490"/>
    </location>
</feature>
<evidence type="ECO:0000256" key="1">
    <source>
        <dbReference type="ARBA" id="ARBA00004123"/>
    </source>
</evidence>
<evidence type="ECO:0000256" key="3">
    <source>
        <dbReference type="SAM" id="MobiDB-lite"/>
    </source>
</evidence>
<evidence type="ECO:0000313" key="6">
    <source>
        <dbReference type="Proteomes" id="UP000789342"/>
    </source>
</evidence>
<reference evidence="5" key="1">
    <citation type="submission" date="2021-06" db="EMBL/GenBank/DDBJ databases">
        <authorList>
            <person name="Kallberg Y."/>
            <person name="Tangrot J."/>
            <person name="Rosling A."/>
        </authorList>
    </citation>
    <scope>NUCLEOTIDE SEQUENCE</scope>
    <source>
        <strain evidence="5">CL551</strain>
    </source>
</reference>